<dbReference type="AlphaFoldDB" id="A0A561SJ33"/>
<evidence type="ECO:0000313" key="1">
    <source>
        <dbReference type="EMBL" id="TWF74890.1"/>
    </source>
</evidence>
<keyword evidence="2" id="KW-1185">Reference proteome</keyword>
<dbReference type="Proteomes" id="UP000321261">
    <property type="component" value="Unassembled WGS sequence"/>
</dbReference>
<comment type="caution">
    <text evidence="1">The sequence shown here is derived from an EMBL/GenBank/DDBJ whole genome shotgun (WGS) entry which is preliminary data.</text>
</comment>
<evidence type="ECO:0000313" key="2">
    <source>
        <dbReference type="Proteomes" id="UP000321261"/>
    </source>
</evidence>
<organism evidence="1 2">
    <name type="scientific">Pseudonocardia hierapolitana</name>
    <dbReference type="NCBI Taxonomy" id="1128676"/>
    <lineage>
        <taxon>Bacteria</taxon>
        <taxon>Bacillati</taxon>
        <taxon>Actinomycetota</taxon>
        <taxon>Actinomycetes</taxon>
        <taxon>Pseudonocardiales</taxon>
        <taxon>Pseudonocardiaceae</taxon>
        <taxon>Pseudonocardia</taxon>
    </lineage>
</organism>
<name>A0A561SJ33_9PSEU</name>
<gene>
    <name evidence="1" type="ORF">FHX44_11772</name>
</gene>
<sequence length="50" mass="4840">MLGGAGSRLRWMSGLALAVAAVLPLAAAVPAALIAKATRDQKAGQGIAGP</sequence>
<reference evidence="1 2" key="1">
    <citation type="submission" date="2019-06" db="EMBL/GenBank/DDBJ databases">
        <title>Sequencing the genomes of 1000 actinobacteria strains.</title>
        <authorList>
            <person name="Klenk H.-P."/>
        </authorList>
    </citation>
    <scope>NUCLEOTIDE SEQUENCE [LARGE SCALE GENOMIC DNA]</scope>
    <source>
        <strain evidence="1 2">DSM 45671</strain>
    </source>
</reference>
<proteinExistence type="predicted"/>
<accession>A0A561SJ33</accession>
<protein>
    <submittedName>
        <fullName evidence="1">Uncharacterized protein</fullName>
    </submittedName>
</protein>
<dbReference type="EMBL" id="VIWU01000001">
    <property type="protein sequence ID" value="TWF74890.1"/>
    <property type="molecule type" value="Genomic_DNA"/>
</dbReference>